<evidence type="ECO:0000313" key="9">
    <source>
        <dbReference type="Proteomes" id="UP000230859"/>
    </source>
</evidence>
<dbReference type="CDD" id="cd04873">
    <property type="entry name" value="ACT_UUR-ACR-like"/>
    <property type="match status" value="1"/>
</dbReference>
<dbReference type="InterPro" id="IPR043519">
    <property type="entry name" value="NT_sf"/>
</dbReference>
<dbReference type="GO" id="GO:0005524">
    <property type="term" value="F:ATP binding"/>
    <property type="evidence" value="ECO:0007669"/>
    <property type="project" value="UniProtKB-KW"/>
</dbReference>
<keyword evidence="1" id="KW-0808">Transferase</keyword>
<keyword evidence="6" id="KW-0511">Multifunctional enzyme</keyword>
<dbReference type="EMBL" id="PCVY01000070">
    <property type="protein sequence ID" value="PIQ85300.1"/>
    <property type="molecule type" value="Genomic_DNA"/>
</dbReference>
<evidence type="ECO:0000313" key="8">
    <source>
        <dbReference type="EMBL" id="PIQ85300.1"/>
    </source>
</evidence>
<evidence type="ECO:0000256" key="5">
    <source>
        <dbReference type="ARBA" id="ARBA00022842"/>
    </source>
</evidence>
<accession>A0A2H0LLL0</accession>
<name>A0A2H0LLL0_9BACT</name>
<protein>
    <recommendedName>
        <fullName evidence="7">ACT domain-containing protein</fullName>
    </recommendedName>
</protein>
<gene>
    <name evidence="8" type="ORF">COV74_09375</name>
</gene>
<dbReference type="InterPro" id="IPR002912">
    <property type="entry name" value="ACT_dom"/>
</dbReference>
<evidence type="ECO:0000256" key="1">
    <source>
        <dbReference type="ARBA" id="ARBA00022679"/>
    </source>
</evidence>
<dbReference type="InterPro" id="IPR005190">
    <property type="entry name" value="GlnE_rpt_dom"/>
</dbReference>
<reference evidence="8 9" key="1">
    <citation type="submission" date="2017-09" db="EMBL/GenBank/DDBJ databases">
        <title>Depth-based differentiation of microbial function through sediment-hosted aquifers and enrichment of novel symbionts in the deep terrestrial subsurface.</title>
        <authorList>
            <person name="Probst A.J."/>
            <person name="Ladd B."/>
            <person name="Jarett J.K."/>
            <person name="Geller-Mcgrath D.E."/>
            <person name="Sieber C.M."/>
            <person name="Emerson J.B."/>
            <person name="Anantharaman K."/>
            <person name="Thomas B.C."/>
            <person name="Malmstrom R."/>
            <person name="Stieglmeier M."/>
            <person name="Klingl A."/>
            <person name="Woyke T."/>
            <person name="Ryan C.M."/>
            <person name="Banfield J.F."/>
        </authorList>
    </citation>
    <scope>NUCLEOTIDE SEQUENCE [LARGE SCALE GENOMIC DNA]</scope>
    <source>
        <strain evidence="8">CG11_big_fil_rev_8_21_14_0_20_45_26</strain>
    </source>
</reference>
<feature type="domain" description="ACT" evidence="7">
    <location>
        <begin position="170"/>
        <end position="253"/>
    </location>
</feature>
<organism evidence="8 9">
    <name type="scientific">Candidatus Abzuiibacterium crystallinum</name>
    <dbReference type="NCBI Taxonomy" id="1974748"/>
    <lineage>
        <taxon>Bacteria</taxon>
        <taxon>Pseudomonadati</taxon>
        <taxon>Candidatus Omnitrophota</taxon>
        <taxon>Candidatus Abzuiibacterium</taxon>
    </lineage>
</organism>
<evidence type="ECO:0000256" key="3">
    <source>
        <dbReference type="ARBA" id="ARBA00022741"/>
    </source>
</evidence>
<dbReference type="GO" id="GO:0005829">
    <property type="term" value="C:cytosol"/>
    <property type="evidence" value="ECO:0007669"/>
    <property type="project" value="TreeGrafter"/>
</dbReference>
<dbReference type="InterPro" id="IPR013546">
    <property type="entry name" value="PII_UdlTrfase/GS_AdlTrfase"/>
</dbReference>
<keyword evidence="4" id="KW-0067">ATP-binding</keyword>
<dbReference type="Proteomes" id="UP000230859">
    <property type="component" value="Unassembled WGS sequence"/>
</dbReference>
<keyword evidence="2" id="KW-0548">Nucleotidyltransferase</keyword>
<dbReference type="GO" id="GO:0000820">
    <property type="term" value="P:regulation of glutamine family amino acid metabolic process"/>
    <property type="evidence" value="ECO:0007669"/>
    <property type="project" value="TreeGrafter"/>
</dbReference>
<proteinExistence type="predicted"/>
<dbReference type="PANTHER" id="PTHR30621">
    <property type="entry name" value="GLUTAMINE SYNTHETASE ADENYLYLTRANSFERASE"/>
    <property type="match status" value="1"/>
</dbReference>
<dbReference type="PROSITE" id="PS51671">
    <property type="entry name" value="ACT"/>
    <property type="match status" value="1"/>
</dbReference>
<dbReference type="PANTHER" id="PTHR30621:SF0">
    <property type="entry name" value="BIFUNCTIONAL GLUTAMINE SYNTHETASE ADENYLYLTRANSFERASE_ADENYLYL-REMOVING ENZYME"/>
    <property type="match status" value="1"/>
</dbReference>
<dbReference type="InterPro" id="IPR023057">
    <property type="entry name" value="GlnE"/>
</dbReference>
<evidence type="ECO:0000256" key="2">
    <source>
        <dbReference type="ARBA" id="ARBA00022695"/>
    </source>
</evidence>
<keyword evidence="3" id="KW-0547">Nucleotide-binding</keyword>
<comment type="caution">
    <text evidence="8">The sequence shown here is derived from an EMBL/GenBank/DDBJ whole genome shotgun (WGS) entry which is preliminary data.</text>
</comment>
<dbReference type="Gene3D" id="1.20.120.330">
    <property type="entry name" value="Nucleotidyltransferases domain 2"/>
    <property type="match status" value="2"/>
</dbReference>
<sequence length="1206" mass="138313">MTKPIDPALPKAYLARCPAALHQAQSESLCRLDAGSAFEMQIKHGTAETMVGLVCHDFLGLLSIVSGLLSSYGFNIREGCTWTLEKNNKGKAYVASFFIVESKSTIDWQAFEKELRYFLEKSKKGNLKALFQEMNAKIVNYFRTHEETYLEKLYPVQLAIDQNRSDRETVATITSQDTFAFLYELTSALSLIGMNITAIQIDTQAGVVHDQIWVTTTEGQKVTDAKQLKALRWAILLIKQFTHLVSQVPDPQVALDQAILFGKEIIEREDFDQAVLSLEGAGTLEGLSRIFGSSRFFWEEFLRTQHQSLIPLIGDQAILRKRKSKKILKEALAKRLSEAKRFDEKVELLNQFKDQEMFRIDMRHLLQQTSYLEEFAEEFTDLAEVVVAAGCGLCWEKLLETAAHPLTEKGTKSRLAVVGLGKFGGRELGYASDLELLFVYEDIADSAAVQSQKNFDFYEAFVRLFRSVIWARREGVFEIDLRLRPHGDTGPLAVSEHLFKRYYAGTGDAWSYERQALVKLRLIAGDSDFGREVEKWRDQYVYGGQAYNLAEARHLRERQRTELTAPETLNVKYSKGGLLDIEYLVQTLQIIFGQAHSALRLPNTLQALRQIWQTGILKESEFQALRAAYIFIRELINALRIFRGNAKDLALPKRDVLEFSVLARRMHYEGTDEEVREALHRACEHHMKTAFEFYDAWMARLASQKWEEVTRLKLEPVHLNRPSLDELLRGDLSDNSKEALLASGFDDLDEVIHCMKHLYPGATAFEPFAKAFDTLWPIWQQIPDPNLALRHLERLSGLSEDRLALWNLLNQKADGAVHLLRLFGSSEYLADMVITHPGKLAWVLEPGTHDLKLTQENLSRLSAEKIAKETSAQETQMENWRQFRQAETLRIALVELRQLTPLQKIHASFSDVADCLLNKVYQTCLPGMPCGVAGLGKLGGRELNFSSDVDLMFISKEEDPQLASRLQTYVNRVAKTSVEGFLYRIDLRLRPHGEGGSLVMSADHARHYYQNTAEPWEFQMLIKARPVAGDLSMMSSFLASVQPLILGKSWTDEEFEFLRKVKRRYEQETKERGESHSNIKLGLGGIRDVEFAVQAVQLRSAHKHPSLKQANTFQLIDELDRLHLLPEDDCQTLKKTYELVRRIENWVQLYHNRQYFLVPSQAKNLRRLARTLGFQDQGQEKAEDIFERDRKKWMGKTREIFERIFY</sequence>
<dbReference type="Pfam" id="PF08335">
    <property type="entry name" value="GlnD_UR_UTase"/>
    <property type="match status" value="2"/>
</dbReference>
<evidence type="ECO:0000256" key="4">
    <source>
        <dbReference type="ARBA" id="ARBA00022840"/>
    </source>
</evidence>
<dbReference type="Pfam" id="PF03710">
    <property type="entry name" value="GlnE"/>
    <property type="match status" value="2"/>
</dbReference>
<dbReference type="Gene3D" id="3.30.460.10">
    <property type="entry name" value="Beta Polymerase, domain 2"/>
    <property type="match status" value="2"/>
</dbReference>
<dbReference type="CDD" id="cd05401">
    <property type="entry name" value="NT_GlnE_GlnD_like"/>
    <property type="match status" value="2"/>
</dbReference>
<evidence type="ECO:0000259" key="7">
    <source>
        <dbReference type="PROSITE" id="PS51671"/>
    </source>
</evidence>
<dbReference type="GO" id="GO:0008882">
    <property type="term" value="F:[glutamate-ammonia-ligase] adenylyltransferase activity"/>
    <property type="evidence" value="ECO:0007669"/>
    <property type="project" value="InterPro"/>
</dbReference>
<keyword evidence="5" id="KW-0460">Magnesium</keyword>
<dbReference type="SUPFAM" id="SSF81593">
    <property type="entry name" value="Nucleotidyltransferase substrate binding subunit/domain"/>
    <property type="match status" value="2"/>
</dbReference>
<dbReference type="AlphaFoldDB" id="A0A2H0LLL0"/>
<evidence type="ECO:0000256" key="6">
    <source>
        <dbReference type="ARBA" id="ARBA00023268"/>
    </source>
</evidence>
<dbReference type="SUPFAM" id="SSF81301">
    <property type="entry name" value="Nucleotidyltransferase"/>
    <property type="match status" value="2"/>
</dbReference>